<evidence type="ECO:0000313" key="2">
    <source>
        <dbReference type="Proteomes" id="UP000602510"/>
    </source>
</evidence>
<accession>A0A833SGH5</accession>
<protein>
    <submittedName>
        <fullName evidence="1">Uncharacterized protein</fullName>
    </submittedName>
</protein>
<reference evidence="1" key="1">
    <citation type="submission" date="2020-04" db="EMBL/GenBank/DDBJ databases">
        <title>Hybrid Assembly of Korean Phytophthora infestans isolates.</title>
        <authorList>
            <person name="Prokchorchik M."/>
            <person name="Lee Y."/>
            <person name="Seo J."/>
            <person name="Cho J.-H."/>
            <person name="Park Y.-E."/>
            <person name="Jang D.-C."/>
            <person name="Im J.-S."/>
            <person name="Choi J.-G."/>
            <person name="Park H.-J."/>
            <person name="Lee G.-B."/>
            <person name="Lee Y.-G."/>
            <person name="Hong S.-Y."/>
            <person name="Cho K."/>
            <person name="Sohn K.H."/>
        </authorList>
    </citation>
    <scope>NUCLEOTIDE SEQUENCE</scope>
    <source>
        <strain evidence="1">KR_1_A1</strain>
    </source>
</reference>
<proteinExistence type="predicted"/>
<sequence>MSVDAEETRMATAMRAFYYDLVLLKHNKYSKCNKHSEYSIFNKYIGSLRLSSLRVSTAEYCDTVPCRLHGVWKAASAGTCIHRSDGALTTGPARILVLTVSLETATEIDTSNSPMSPLRMTTIKRSHPGYWAAMNFKQCSSMEQHQSQRQISCV</sequence>
<name>A0A833SGH5_PHYIN</name>
<gene>
    <name evidence="1" type="ORF">GN244_ATG20604</name>
</gene>
<keyword evidence="2" id="KW-1185">Reference proteome</keyword>
<evidence type="ECO:0000313" key="1">
    <source>
        <dbReference type="EMBL" id="KAF4027760.1"/>
    </source>
</evidence>
<organism evidence="1 2">
    <name type="scientific">Phytophthora infestans</name>
    <name type="common">Potato late blight agent</name>
    <name type="synonym">Botrytis infestans</name>
    <dbReference type="NCBI Taxonomy" id="4787"/>
    <lineage>
        <taxon>Eukaryota</taxon>
        <taxon>Sar</taxon>
        <taxon>Stramenopiles</taxon>
        <taxon>Oomycota</taxon>
        <taxon>Peronosporomycetes</taxon>
        <taxon>Peronosporales</taxon>
        <taxon>Peronosporaceae</taxon>
        <taxon>Phytophthora</taxon>
    </lineage>
</organism>
<dbReference type="EMBL" id="WSZM01001302">
    <property type="protein sequence ID" value="KAF4027760.1"/>
    <property type="molecule type" value="Genomic_DNA"/>
</dbReference>
<dbReference type="AlphaFoldDB" id="A0A833SGH5"/>
<dbReference type="Proteomes" id="UP000602510">
    <property type="component" value="Unassembled WGS sequence"/>
</dbReference>
<comment type="caution">
    <text evidence="1">The sequence shown here is derived from an EMBL/GenBank/DDBJ whole genome shotgun (WGS) entry which is preliminary data.</text>
</comment>